<dbReference type="AlphaFoldDB" id="A0A6N8U8J8"/>
<protein>
    <submittedName>
        <fullName evidence="1">Uncharacterized protein</fullName>
    </submittedName>
</protein>
<sequence>MKDEFMITGKDLLYMEDLMDQSLMLDKRLNHEMSILQDKACIDQAKCVQKMIKEYYANVLQLIKQEV</sequence>
<reference evidence="1 2" key="2">
    <citation type="submission" date="2020-01" db="EMBL/GenBank/DDBJ databases">
        <title>Clostridiaceae sp. nov. isolated from the gut of human by culturomics.</title>
        <authorList>
            <person name="Chang Y."/>
        </authorList>
    </citation>
    <scope>NUCLEOTIDE SEQUENCE [LARGE SCALE GENOMIC DNA]</scope>
    <source>
        <strain evidence="1 2">DONG20-135</strain>
    </source>
</reference>
<organism evidence="1 2">
    <name type="scientific">Copranaerobaculum intestinale</name>
    <dbReference type="NCBI Taxonomy" id="2692629"/>
    <lineage>
        <taxon>Bacteria</taxon>
        <taxon>Bacillati</taxon>
        <taxon>Bacillota</taxon>
        <taxon>Erysipelotrichia</taxon>
        <taxon>Erysipelotrichales</taxon>
        <taxon>Erysipelotrichaceae</taxon>
        <taxon>Copranaerobaculum</taxon>
    </lineage>
</organism>
<gene>
    <name evidence="1" type="ORF">GSF08_11375</name>
</gene>
<proteinExistence type="predicted"/>
<evidence type="ECO:0000313" key="1">
    <source>
        <dbReference type="EMBL" id="MXQ74526.1"/>
    </source>
</evidence>
<accession>A0A6N8U8J8</accession>
<comment type="caution">
    <text evidence="1">The sequence shown here is derived from an EMBL/GenBank/DDBJ whole genome shotgun (WGS) entry which is preliminary data.</text>
</comment>
<name>A0A6N8U8J8_9FIRM</name>
<dbReference type="RefSeq" id="WP_160625910.1">
    <property type="nucleotide sequence ID" value="NZ_WUUQ01000009.1"/>
</dbReference>
<dbReference type="Proteomes" id="UP000434036">
    <property type="component" value="Unassembled WGS sequence"/>
</dbReference>
<evidence type="ECO:0000313" key="2">
    <source>
        <dbReference type="Proteomes" id="UP000434036"/>
    </source>
</evidence>
<reference evidence="1 2" key="1">
    <citation type="submission" date="2019-12" db="EMBL/GenBank/DDBJ databases">
        <authorList>
            <person name="Yang R."/>
        </authorList>
    </citation>
    <scope>NUCLEOTIDE SEQUENCE [LARGE SCALE GENOMIC DNA]</scope>
    <source>
        <strain evidence="1 2">DONG20-135</strain>
    </source>
</reference>
<dbReference type="EMBL" id="WUUQ01000009">
    <property type="protein sequence ID" value="MXQ74526.1"/>
    <property type="molecule type" value="Genomic_DNA"/>
</dbReference>
<keyword evidence="2" id="KW-1185">Reference proteome</keyword>